<reference evidence="1 2" key="1">
    <citation type="submission" date="2023-03" db="EMBL/GenBank/DDBJ databases">
        <title>Bacillus Genome Sequencing.</title>
        <authorList>
            <person name="Dunlap C."/>
        </authorList>
    </citation>
    <scope>NUCLEOTIDE SEQUENCE [LARGE SCALE GENOMIC DNA]</scope>
    <source>
        <strain evidence="1 2">B-4107</strain>
    </source>
</reference>
<accession>A0ABU6NED5</accession>
<evidence type="ECO:0000313" key="2">
    <source>
        <dbReference type="Proteomes" id="UP001341820"/>
    </source>
</evidence>
<gene>
    <name evidence="1" type="ORF">P5F74_00195</name>
</gene>
<sequence>MEQAIVYDLLNQQFLHALKELAARPDDEDQQMAADILGLLMKNPQAIHVIDSDYKEATIMACWSPQLTNQSHCT</sequence>
<organism evidence="1 2">
    <name type="scientific">Shouchella miscanthi</name>
    <dbReference type="NCBI Taxonomy" id="2598861"/>
    <lineage>
        <taxon>Bacteria</taxon>
        <taxon>Bacillati</taxon>
        <taxon>Bacillota</taxon>
        <taxon>Bacilli</taxon>
        <taxon>Bacillales</taxon>
        <taxon>Bacillaceae</taxon>
        <taxon>Shouchella</taxon>
    </lineage>
</organism>
<dbReference type="EMBL" id="JAROAS010000001">
    <property type="protein sequence ID" value="MED4126558.1"/>
    <property type="molecule type" value="Genomic_DNA"/>
</dbReference>
<proteinExistence type="predicted"/>
<protein>
    <submittedName>
        <fullName evidence="1">Uncharacterized protein</fullName>
    </submittedName>
</protein>
<keyword evidence="2" id="KW-1185">Reference proteome</keyword>
<comment type="caution">
    <text evidence="1">The sequence shown here is derived from an EMBL/GenBank/DDBJ whole genome shotgun (WGS) entry which is preliminary data.</text>
</comment>
<dbReference type="Proteomes" id="UP001341820">
    <property type="component" value="Unassembled WGS sequence"/>
</dbReference>
<name>A0ABU6NED5_9BACI</name>
<dbReference type="RefSeq" id="WP_035395012.1">
    <property type="nucleotide sequence ID" value="NZ_CP042163.1"/>
</dbReference>
<evidence type="ECO:0000313" key="1">
    <source>
        <dbReference type="EMBL" id="MED4126558.1"/>
    </source>
</evidence>